<evidence type="ECO:0000313" key="3">
    <source>
        <dbReference type="Proteomes" id="UP000323506"/>
    </source>
</evidence>
<reference evidence="2 3" key="1">
    <citation type="submission" date="2019-06" db="EMBL/GenBank/DDBJ databases">
        <title>WGS assembly of Gossypium darwinii.</title>
        <authorList>
            <person name="Chen Z.J."/>
            <person name="Sreedasyam A."/>
            <person name="Ando A."/>
            <person name="Song Q."/>
            <person name="De L."/>
            <person name="Hulse-Kemp A."/>
            <person name="Ding M."/>
            <person name="Ye W."/>
            <person name="Kirkbride R."/>
            <person name="Jenkins J."/>
            <person name="Plott C."/>
            <person name="Lovell J."/>
            <person name="Lin Y.-M."/>
            <person name="Vaughn R."/>
            <person name="Liu B."/>
            <person name="Li W."/>
            <person name="Simpson S."/>
            <person name="Scheffler B."/>
            <person name="Saski C."/>
            <person name="Grover C."/>
            <person name="Hu G."/>
            <person name="Conover J."/>
            <person name="Carlson J."/>
            <person name="Shu S."/>
            <person name="Boston L."/>
            <person name="Williams M."/>
            <person name="Peterson D."/>
            <person name="Mcgee K."/>
            <person name="Jones D."/>
            <person name="Wendel J."/>
            <person name="Stelly D."/>
            <person name="Grimwood J."/>
            <person name="Schmutz J."/>
        </authorList>
    </citation>
    <scope>NUCLEOTIDE SEQUENCE [LARGE SCALE GENOMIC DNA]</scope>
    <source>
        <strain evidence="2">1808015.09</strain>
    </source>
</reference>
<gene>
    <name evidence="2" type="ORF">ES288_A02G092000v1</name>
</gene>
<dbReference type="Proteomes" id="UP000323506">
    <property type="component" value="Chromosome A02"/>
</dbReference>
<protein>
    <submittedName>
        <fullName evidence="2">Uncharacterized protein</fullName>
    </submittedName>
</protein>
<name>A0A5D2HDQ8_GOSDA</name>
<feature type="compositionally biased region" description="Basic and acidic residues" evidence="1">
    <location>
        <begin position="1"/>
        <end position="12"/>
    </location>
</feature>
<keyword evidence="3" id="KW-1185">Reference proteome</keyword>
<accession>A0A5D2HDQ8</accession>
<organism evidence="2 3">
    <name type="scientific">Gossypium darwinii</name>
    <name type="common">Darwin's cotton</name>
    <name type="synonym">Gossypium barbadense var. darwinii</name>
    <dbReference type="NCBI Taxonomy" id="34276"/>
    <lineage>
        <taxon>Eukaryota</taxon>
        <taxon>Viridiplantae</taxon>
        <taxon>Streptophyta</taxon>
        <taxon>Embryophyta</taxon>
        <taxon>Tracheophyta</taxon>
        <taxon>Spermatophyta</taxon>
        <taxon>Magnoliopsida</taxon>
        <taxon>eudicotyledons</taxon>
        <taxon>Gunneridae</taxon>
        <taxon>Pentapetalae</taxon>
        <taxon>rosids</taxon>
        <taxon>malvids</taxon>
        <taxon>Malvales</taxon>
        <taxon>Malvaceae</taxon>
        <taxon>Malvoideae</taxon>
        <taxon>Gossypium</taxon>
    </lineage>
</organism>
<evidence type="ECO:0000313" key="2">
    <source>
        <dbReference type="EMBL" id="TYH27739.1"/>
    </source>
</evidence>
<proteinExistence type="predicted"/>
<feature type="region of interest" description="Disordered" evidence="1">
    <location>
        <begin position="1"/>
        <end position="23"/>
    </location>
</feature>
<evidence type="ECO:0000256" key="1">
    <source>
        <dbReference type="SAM" id="MobiDB-lite"/>
    </source>
</evidence>
<sequence length="71" mass="7807">MLPKLQKCERESPSPSVLGPILDDGEIPDDRLAGLLRCQTRVEEVVGVWATVAEVCGGWSRVLGFFLLCFC</sequence>
<dbReference type="AlphaFoldDB" id="A0A5D2HDQ8"/>
<dbReference type="EMBL" id="CM017689">
    <property type="protein sequence ID" value="TYH27739.1"/>
    <property type="molecule type" value="Genomic_DNA"/>
</dbReference>